<keyword evidence="5" id="KW-0378">Hydrolase</keyword>
<evidence type="ECO:0000256" key="3">
    <source>
        <dbReference type="ARBA" id="ARBA00022722"/>
    </source>
</evidence>
<evidence type="ECO:0000256" key="2">
    <source>
        <dbReference type="ARBA" id="ARBA00022649"/>
    </source>
</evidence>
<dbReference type="GO" id="GO:0016787">
    <property type="term" value="F:hydrolase activity"/>
    <property type="evidence" value="ECO:0007669"/>
    <property type="project" value="UniProtKB-KW"/>
</dbReference>
<dbReference type="Gene3D" id="3.30.920.30">
    <property type="entry name" value="Hypothetical protein"/>
    <property type="match status" value="1"/>
</dbReference>
<keyword evidence="9" id="KW-1185">Reference proteome</keyword>
<accession>A0A1H3R9N8</accession>
<evidence type="ECO:0000256" key="4">
    <source>
        <dbReference type="ARBA" id="ARBA00022759"/>
    </source>
</evidence>
<evidence type="ECO:0000256" key="7">
    <source>
        <dbReference type="ARBA" id="ARBA00023016"/>
    </source>
</evidence>
<dbReference type="GO" id="GO:0003729">
    <property type="term" value="F:mRNA binding"/>
    <property type="evidence" value="ECO:0007669"/>
    <property type="project" value="InterPro"/>
</dbReference>
<sequence length="75" mass="8455">MGSKYPILSPNKIIKALEKIDFRKVSRKGSHAKYKKLGIPTRVVIIPMHDKVAKGTLKSNLEQADIPLDKFLNLL</sequence>
<keyword evidence="4" id="KW-0255">Endonuclease</keyword>
<dbReference type="InterPro" id="IPR038570">
    <property type="entry name" value="HicA_sf"/>
</dbReference>
<name>A0A1H3R9N8_9FIRM</name>
<comment type="similarity">
    <text evidence="1">Belongs to the HicA mRNA interferase family.</text>
</comment>
<evidence type="ECO:0000313" key="8">
    <source>
        <dbReference type="EMBL" id="SDZ22484.1"/>
    </source>
</evidence>
<evidence type="ECO:0000256" key="5">
    <source>
        <dbReference type="ARBA" id="ARBA00022801"/>
    </source>
</evidence>
<dbReference type="SUPFAM" id="SSF54786">
    <property type="entry name" value="YcfA/nrd intein domain"/>
    <property type="match status" value="1"/>
</dbReference>
<keyword evidence="6" id="KW-0694">RNA-binding</keyword>
<protein>
    <submittedName>
        <fullName evidence="8">Predicted RNA binding protein YcfA, dsRBD-like fold, HicA-like mRNA interferase family</fullName>
    </submittedName>
</protein>
<dbReference type="STRING" id="159292.SAMN05192546_1153"/>
<dbReference type="RefSeq" id="WP_093315580.1">
    <property type="nucleotide sequence ID" value="NZ_FNPV01000015.1"/>
</dbReference>
<dbReference type="Pfam" id="PF07927">
    <property type="entry name" value="HicA_toxin"/>
    <property type="match status" value="1"/>
</dbReference>
<evidence type="ECO:0000256" key="1">
    <source>
        <dbReference type="ARBA" id="ARBA00006620"/>
    </source>
</evidence>
<keyword evidence="3" id="KW-0540">Nuclease</keyword>
<evidence type="ECO:0000256" key="6">
    <source>
        <dbReference type="ARBA" id="ARBA00022884"/>
    </source>
</evidence>
<keyword evidence="7" id="KW-0346">Stress response</keyword>
<dbReference type="AlphaFoldDB" id="A0A1H3R9N8"/>
<dbReference type="InterPro" id="IPR012933">
    <property type="entry name" value="HicA_mRNA_interferase"/>
</dbReference>
<reference evidence="8 9" key="1">
    <citation type="submission" date="2016-10" db="EMBL/GenBank/DDBJ databases">
        <authorList>
            <person name="de Groot N.N."/>
        </authorList>
    </citation>
    <scope>NUCLEOTIDE SEQUENCE [LARGE SCALE GENOMIC DNA]</scope>
    <source>
        <strain evidence="8 9">APO</strain>
    </source>
</reference>
<proteinExistence type="inferred from homology"/>
<dbReference type="GO" id="GO:0004519">
    <property type="term" value="F:endonuclease activity"/>
    <property type="evidence" value="ECO:0007669"/>
    <property type="project" value="UniProtKB-KW"/>
</dbReference>
<organism evidence="8 9">
    <name type="scientific">Tindallia californiensis</name>
    <dbReference type="NCBI Taxonomy" id="159292"/>
    <lineage>
        <taxon>Bacteria</taxon>
        <taxon>Bacillati</taxon>
        <taxon>Bacillota</taxon>
        <taxon>Clostridia</taxon>
        <taxon>Peptostreptococcales</taxon>
        <taxon>Tindalliaceae</taxon>
        <taxon>Tindallia</taxon>
    </lineage>
</organism>
<dbReference type="Proteomes" id="UP000199230">
    <property type="component" value="Unassembled WGS sequence"/>
</dbReference>
<keyword evidence="2" id="KW-1277">Toxin-antitoxin system</keyword>
<dbReference type="EMBL" id="FNPV01000015">
    <property type="protein sequence ID" value="SDZ22484.1"/>
    <property type="molecule type" value="Genomic_DNA"/>
</dbReference>
<dbReference type="OrthoDB" id="286048at2"/>
<gene>
    <name evidence="8" type="ORF">SAMN05192546_1153</name>
</gene>
<evidence type="ECO:0000313" key="9">
    <source>
        <dbReference type="Proteomes" id="UP000199230"/>
    </source>
</evidence>